<dbReference type="Proteomes" id="UP000247150">
    <property type="component" value="Unassembled WGS sequence"/>
</dbReference>
<dbReference type="EMBL" id="QGTW01000018">
    <property type="protein sequence ID" value="PWW19882.1"/>
    <property type="molecule type" value="Genomic_DNA"/>
</dbReference>
<comment type="caution">
    <text evidence="1">The sequence shown here is derived from an EMBL/GenBank/DDBJ whole genome shotgun (WGS) entry which is preliminary data.</text>
</comment>
<sequence length="127" mass="14849">MRYKREEAFRFQFQTPLEAEVKIIHMNGKKQETPSFPAAIMDISPNGTKFKSPMDISIDENQYLMEISFNLDAKSIRMLGEPIWKKSVGSKSIYGFNGLEDEQTRSEIIHTLKEYSKKLYYNLNTKQ</sequence>
<accession>A0A2V2ZJS2</accession>
<dbReference type="RefSeq" id="WP_110067354.1">
    <property type="nucleotide sequence ID" value="NZ_QGTW01000018.1"/>
</dbReference>
<evidence type="ECO:0000313" key="1">
    <source>
        <dbReference type="EMBL" id="PWW19882.1"/>
    </source>
</evidence>
<dbReference type="OrthoDB" id="2354159at2"/>
<proteinExistence type="predicted"/>
<name>A0A2V2ZJS2_9BACI</name>
<dbReference type="AlphaFoldDB" id="A0A2V2ZJS2"/>
<gene>
    <name evidence="1" type="ORF">DFO73_11876</name>
</gene>
<protein>
    <submittedName>
        <fullName evidence="1">PilZ domain-containing protein</fullName>
    </submittedName>
</protein>
<reference evidence="1 2" key="1">
    <citation type="submission" date="2018-05" db="EMBL/GenBank/DDBJ databases">
        <title>Freshwater and sediment microbial communities from various areas in North America, analyzing microbe dynamics in response to fracking.</title>
        <authorList>
            <person name="Lamendella R."/>
        </authorList>
    </citation>
    <scope>NUCLEOTIDE SEQUENCE [LARGE SCALE GENOMIC DNA]</scope>
    <source>
        <strain evidence="1 2">15_TX</strain>
    </source>
</reference>
<evidence type="ECO:0000313" key="2">
    <source>
        <dbReference type="Proteomes" id="UP000247150"/>
    </source>
</evidence>
<organism evidence="1 2">
    <name type="scientific">Cytobacillus oceanisediminis</name>
    <dbReference type="NCBI Taxonomy" id="665099"/>
    <lineage>
        <taxon>Bacteria</taxon>
        <taxon>Bacillati</taxon>
        <taxon>Bacillota</taxon>
        <taxon>Bacilli</taxon>
        <taxon>Bacillales</taxon>
        <taxon>Bacillaceae</taxon>
        <taxon>Cytobacillus</taxon>
    </lineage>
</organism>